<dbReference type="STRING" id="1034943.BN59_00223"/>
<dbReference type="PANTHER" id="PTHR12147">
    <property type="entry name" value="METALLOPEPTIDASE M28 FAMILY MEMBER"/>
    <property type="match status" value="1"/>
</dbReference>
<feature type="chain" id="PRO_5009743975" evidence="7">
    <location>
        <begin position="25"/>
        <end position="391"/>
    </location>
</feature>
<dbReference type="NCBIfam" id="NF045908">
    <property type="entry name" value="AminopepLapALeg"/>
    <property type="match status" value="1"/>
</dbReference>
<protein>
    <submittedName>
        <fullName evidence="9">Bacterial leucyl aminopeptidase</fullName>
    </submittedName>
</protein>
<evidence type="ECO:0000256" key="3">
    <source>
        <dbReference type="ARBA" id="ARBA00022723"/>
    </source>
</evidence>
<dbReference type="InterPro" id="IPR007484">
    <property type="entry name" value="Peptidase_M28"/>
</dbReference>
<evidence type="ECO:0000256" key="1">
    <source>
        <dbReference type="ARBA" id="ARBA00022438"/>
    </source>
</evidence>
<organism evidence="9 10">
    <name type="scientific">Legionella massiliensis</name>
    <dbReference type="NCBI Taxonomy" id="1034943"/>
    <lineage>
        <taxon>Bacteria</taxon>
        <taxon>Pseudomonadati</taxon>
        <taxon>Pseudomonadota</taxon>
        <taxon>Gammaproteobacteria</taxon>
        <taxon>Legionellales</taxon>
        <taxon>Legionellaceae</taxon>
        <taxon>Legionella</taxon>
    </lineage>
</organism>
<dbReference type="EMBL" id="CCSB01000001">
    <property type="protein sequence ID" value="CDZ75961.1"/>
    <property type="molecule type" value="Genomic_DNA"/>
</dbReference>
<feature type="signal peptide" evidence="7">
    <location>
        <begin position="1"/>
        <end position="24"/>
    </location>
</feature>
<keyword evidence="4 7" id="KW-0732">Signal</keyword>
<dbReference type="Proteomes" id="UP000044071">
    <property type="component" value="Unassembled WGS sequence"/>
</dbReference>
<evidence type="ECO:0000313" key="9">
    <source>
        <dbReference type="EMBL" id="CDZ75961.1"/>
    </source>
</evidence>
<dbReference type="GO" id="GO:0008235">
    <property type="term" value="F:metalloexopeptidase activity"/>
    <property type="evidence" value="ECO:0007669"/>
    <property type="project" value="InterPro"/>
</dbReference>
<keyword evidence="1 9" id="KW-0031">Aminopeptidase</keyword>
<keyword evidence="5" id="KW-0378">Hydrolase</keyword>
<dbReference type="InterPro" id="IPR045175">
    <property type="entry name" value="M28_fam"/>
</dbReference>
<accession>A0A078KSD0</accession>
<dbReference type="GO" id="GO:0004177">
    <property type="term" value="F:aminopeptidase activity"/>
    <property type="evidence" value="ECO:0007669"/>
    <property type="project" value="UniProtKB-KW"/>
</dbReference>
<evidence type="ECO:0000256" key="5">
    <source>
        <dbReference type="ARBA" id="ARBA00022801"/>
    </source>
</evidence>
<dbReference type="PANTHER" id="PTHR12147:SF56">
    <property type="entry name" value="AMINOPEPTIDASE YDR415C-RELATED"/>
    <property type="match status" value="1"/>
</dbReference>
<name>A0A078KSD0_9GAMM</name>
<keyword evidence="2" id="KW-0645">Protease</keyword>
<evidence type="ECO:0000313" key="10">
    <source>
        <dbReference type="Proteomes" id="UP000044071"/>
    </source>
</evidence>
<keyword evidence="10" id="KW-1185">Reference proteome</keyword>
<gene>
    <name evidence="9" type="ORF">BN59_00223</name>
</gene>
<evidence type="ECO:0000256" key="6">
    <source>
        <dbReference type="ARBA" id="ARBA00022833"/>
    </source>
</evidence>
<dbReference type="SUPFAM" id="SSF53187">
    <property type="entry name" value="Zn-dependent exopeptidases"/>
    <property type="match status" value="1"/>
</dbReference>
<keyword evidence="6" id="KW-0862">Zinc</keyword>
<evidence type="ECO:0000256" key="2">
    <source>
        <dbReference type="ARBA" id="ARBA00022670"/>
    </source>
</evidence>
<sequence length="391" mass="43549">MHLPQIILNFILSLCVLSPVFAQAQNEMEQLQIPQCLAAKLDKNYSILAENKNFKIINIPAAEVDELALLADQVACGRFKNLSHQSKEEVARALLQPATIKVPAYKRGNYRINHREAVYQAIAKIDSTNIWQTLSHLTSYHNRFAKQETGYQTALWLQNQFEDLARSQGRHDTATYLVETGNDYIQPSVVTVIGKDLKAPAVVIGAHMDTLAGRMPGAGDDASGSATILEMARVLLASENHLKHPVYIIWYAAEESGLLGSQRVVAYFKERAIKVKAVVQFDMTGFRHQDDDPTMWLFLDNTEPGLTAFTAQLIEEYIKVPVAYSSCGYSCSDHASWSEAGFSVVFPCETSFEDHNPFMHTSSDTMNLLNTEHMVNFTKLALAFAIELAGS</sequence>
<evidence type="ECO:0000259" key="8">
    <source>
        <dbReference type="Pfam" id="PF04389"/>
    </source>
</evidence>
<dbReference type="Pfam" id="PF04389">
    <property type="entry name" value="Peptidase_M28"/>
    <property type="match status" value="1"/>
</dbReference>
<dbReference type="OrthoDB" id="9789219at2"/>
<keyword evidence="3" id="KW-0479">Metal-binding</keyword>
<dbReference type="RefSeq" id="WP_081934924.1">
    <property type="nucleotide sequence ID" value="NZ_CCVW01000001.1"/>
</dbReference>
<dbReference type="Gene3D" id="3.40.630.10">
    <property type="entry name" value="Zn peptidases"/>
    <property type="match status" value="1"/>
</dbReference>
<dbReference type="AlphaFoldDB" id="A0A078KSD0"/>
<evidence type="ECO:0000256" key="7">
    <source>
        <dbReference type="SAM" id="SignalP"/>
    </source>
</evidence>
<reference evidence="9 10" key="1">
    <citation type="submission" date="2014-06" db="EMBL/GenBank/DDBJ databases">
        <authorList>
            <person name="Urmite Genomes Urmite Genomes"/>
        </authorList>
    </citation>
    <scope>NUCLEOTIDE SEQUENCE [LARGE SCALE GENOMIC DNA]</scope>
</reference>
<feature type="domain" description="Peptidase M28" evidence="8">
    <location>
        <begin position="194"/>
        <end position="384"/>
    </location>
</feature>
<evidence type="ECO:0000256" key="4">
    <source>
        <dbReference type="ARBA" id="ARBA00022729"/>
    </source>
</evidence>
<dbReference type="GO" id="GO:0006508">
    <property type="term" value="P:proteolysis"/>
    <property type="evidence" value="ECO:0007669"/>
    <property type="project" value="UniProtKB-KW"/>
</dbReference>
<dbReference type="GO" id="GO:0046872">
    <property type="term" value="F:metal ion binding"/>
    <property type="evidence" value="ECO:0007669"/>
    <property type="project" value="UniProtKB-KW"/>
</dbReference>
<dbReference type="eggNOG" id="COG2234">
    <property type="taxonomic scope" value="Bacteria"/>
</dbReference>
<proteinExistence type="predicted"/>